<dbReference type="PROSITE" id="PS50076">
    <property type="entry name" value="DNAJ_2"/>
    <property type="match status" value="1"/>
</dbReference>
<organism evidence="4 5">
    <name type="scientific">Candidatus Riesia pediculischaeffi PTSU</name>
    <dbReference type="NCBI Taxonomy" id="1401651"/>
    <lineage>
        <taxon>Bacteria</taxon>
        <taxon>Pseudomonadati</taxon>
        <taxon>Pseudomonadota</taxon>
        <taxon>Gammaproteobacteria</taxon>
        <taxon>Enterobacterales</taxon>
        <taxon>Enterobacteriaceae</taxon>
        <taxon>Candidatus Riesia</taxon>
    </lineage>
</organism>
<dbReference type="SUPFAM" id="SSF158682">
    <property type="entry name" value="TerB-like"/>
    <property type="match status" value="1"/>
</dbReference>
<dbReference type="EMBL" id="AWXV01000002">
    <property type="protein sequence ID" value="KIE64068.1"/>
    <property type="molecule type" value="Genomic_DNA"/>
</dbReference>
<proteinExistence type="predicted"/>
<dbReference type="AlphaFoldDB" id="A0A0C1V883"/>
<keyword evidence="1" id="KW-0143">Chaperone</keyword>
<keyword evidence="2" id="KW-0472">Membrane</keyword>
<reference evidence="4 5" key="1">
    <citation type="journal article" date="2014" name="G3 (Bethesda)">
        <title>Genome sequence of Candidatus Riesia pediculischaeffi, endosymbiont of chimpanzee lice, and genomic comparison of recently acquired endosymbionts from human and chimpanzee lice.</title>
        <authorList>
            <person name="Boyd B.M."/>
            <person name="Allen J.M."/>
            <person name="de Crecy-Lagard V."/>
            <person name="Reed D.L."/>
        </authorList>
    </citation>
    <scope>NUCLEOTIDE SEQUENCE [LARGE SCALE GENOMIC DNA]</scope>
    <source>
        <strain evidence="4 5">PTSU</strain>
    </source>
</reference>
<dbReference type="Gene3D" id="1.10.287.110">
    <property type="entry name" value="DnaJ domain"/>
    <property type="match status" value="1"/>
</dbReference>
<dbReference type="InterPro" id="IPR001623">
    <property type="entry name" value="DnaJ_domain"/>
</dbReference>
<dbReference type="PRINTS" id="PR00625">
    <property type="entry name" value="JDOMAIN"/>
</dbReference>
<dbReference type="CDD" id="cd07316">
    <property type="entry name" value="terB_like_DjlA"/>
    <property type="match status" value="1"/>
</dbReference>
<evidence type="ECO:0000259" key="3">
    <source>
        <dbReference type="PROSITE" id="PS50076"/>
    </source>
</evidence>
<dbReference type="SUPFAM" id="SSF46565">
    <property type="entry name" value="Chaperone J-domain"/>
    <property type="match status" value="1"/>
</dbReference>
<dbReference type="HOGENOM" id="CLU_066221_1_0_6"/>
<dbReference type="SMART" id="SM00271">
    <property type="entry name" value="DnaJ"/>
    <property type="match status" value="1"/>
</dbReference>
<keyword evidence="2" id="KW-1133">Transmembrane helix</keyword>
<dbReference type="InterPro" id="IPR036869">
    <property type="entry name" value="J_dom_sf"/>
</dbReference>
<evidence type="ECO:0000313" key="5">
    <source>
        <dbReference type="Proteomes" id="UP000054529"/>
    </source>
</evidence>
<keyword evidence="2" id="KW-0812">Transmembrane</keyword>
<evidence type="ECO:0000256" key="2">
    <source>
        <dbReference type="SAM" id="Phobius"/>
    </source>
</evidence>
<evidence type="ECO:0000313" key="4">
    <source>
        <dbReference type="EMBL" id="KIE64068.1"/>
    </source>
</evidence>
<dbReference type="PANTHER" id="PTHR24074">
    <property type="entry name" value="CO-CHAPERONE PROTEIN DJLA"/>
    <property type="match status" value="1"/>
</dbReference>
<dbReference type="RefSeq" id="WP_039719472.1">
    <property type="nucleotide sequence ID" value="NZ_AWXV01000002.1"/>
</dbReference>
<dbReference type="Pfam" id="PF00226">
    <property type="entry name" value="DnaJ"/>
    <property type="match status" value="1"/>
</dbReference>
<sequence>MQYFGRIIGIILGMMMGTHLFSIIMGFIIGHIYDKNINGKYFNEKYKDENIDLSFITIVFQVLGYLSKSKGMVTKTDIKMAINIMEEMQLCNHYENFAKNAFLCGKKDTFLLKNVLNKLRHNFSNKPELIQYFLEIQIRAAFSDHFLHHRERNVLLTIIRELNISLQDFEWIFKKEAIKSGFYAQYSNFFQNEYNDQQRSSYQKDINLAEAYSILKIAPNSDMDQVKRSYRALMKKYHPDKLYSKGLSKADLDKANRKAQRIQSAYNLIRNSKNIG</sequence>
<dbReference type="OrthoDB" id="9782583at2"/>
<gene>
    <name evidence="4" type="ORF">P689_11939</name>
</gene>
<comment type="caution">
    <text evidence="4">The sequence shown here is derived from an EMBL/GenBank/DDBJ whole genome shotgun (WGS) entry which is preliminary data.</text>
</comment>
<evidence type="ECO:0000256" key="1">
    <source>
        <dbReference type="ARBA" id="ARBA00023186"/>
    </source>
</evidence>
<dbReference type="Gene3D" id="1.10.3680.10">
    <property type="entry name" value="TerB-like"/>
    <property type="match status" value="1"/>
</dbReference>
<dbReference type="InterPro" id="IPR050817">
    <property type="entry name" value="DjlA_DnaK_co-chaperone"/>
</dbReference>
<accession>A0A0C1V883</accession>
<protein>
    <submittedName>
        <fullName evidence="4">DnaJ-like protein DjlA</fullName>
    </submittedName>
</protein>
<dbReference type="InterPro" id="IPR029024">
    <property type="entry name" value="TerB-like"/>
</dbReference>
<feature type="domain" description="J" evidence="3">
    <location>
        <begin position="210"/>
        <end position="274"/>
    </location>
</feature>
<dbReference type="Proteomes" id="UP000054529">
    <property type="component" value="Unassembled WGS sequence"/>
</dbReference>
<dbReference type="CDD" id="cd06257">
    <property type="entry name" value="DnaJ"/>
    <property type="match status" value="1"/>
</dbReference>
<feature type="transmembrane region" description="Helical" evidence="2">
    <location>
        <begin position="7"/>
        <end position="30"/>
    </location>
</feature>
<name>A0A0C1V883_9ENTR</name>
<dbReference type="NCBIfam" id="NF006948">
    <property type="entry name" value="PRK09430.1"/>
    <property type="match status" value="1"/>
</dbReference>